<gene>
    <name evidence="1" type="ORF">MKW98_016923</name>
</gene>
<name>A0AAD4THF0_9MAGN</name>
<dbReference type="AlphaFoldDB" id="A0AAD4THF0"/>
<organism evidence="1 2">
    <name type="scientific">Papaver atlanticum</name>
    <dbReference type="NCBI Taxonomy" id="357466"/>
    <lineage>
        <taxon>Eukaryota</taxon>
        <taxon>Viridiplantae</taxon>
        <taxon>Streptophyta</taxon>
        <taxon>Embryophyta</taxon>
        <taxon>Tracheophyta</taxon>
        <taxon>Spermatophyta</taxon>
        <taxon>Magnoliopsida</taxon>
        <taxon>Ranunculales</taxon>
        <taxon>Papaveraceae</taxon>
        <taxon>Papaveroideae</taxon>
        <taxon>Papaver</taxon>
    </lineage>
</organism>
<comment type="caution">
    <text evidence="1">The sequence shown here is derived from an EMBL/GenBank/DDBJ whole genome shotgun (WGS) entry which is preliminary data.</text>
</comment>
<protein>
    <submittedName>
        <fullName evidence="1">Uncharacterized protein</fullName>
    </submittedName>
</protein>
<dbReference type="Proteomes" id="UP001202328">
    <property type="component" value="Unassembled WGS sequence"/>
</dbReference>
<evidence type="ECO:0000313" key="1">
    <source>
        <dbReference type="EMBL" id="KAI3960199.1"/>
    </source>
</evidence>
<keyword evidence="2" id="KW-1185">Reference proteome</keyword>
<evidence type="ECO:0000313" key="2">
    <source>
        <dbReference type="Proteomes" id="UP001202328"/>
    </source>
</evidence>
<reference evidence="1" key="1">
    <citation type="submission" date="2022-04" db="EMBL/GenBank/DDBJ databases">
        <title>A functionally conserved STORR gene fusion in Papaver species that diverged 16.8 million years ago.</title>
        <authorList>
            <person name="Catania T."/>
        </authorList>
    </citation>
    <scope>NUCLEOTIDE SEQUENCE</scope>
    <source>
        <strain evidence="1">S-188037</strain>
    </source>
</reference>
<accession>A0AAD4THF0</accession>
<dbReference type="EMBL" id="JAJJMB010000948">
    <property type="protein sequence ID" value="KAI3960199.1"/>
    <property type="molecule type" value="Genomic_DNA"/>
</dbReference>
<proteinExistence type="predicted"/>
<sequence>MTSLSKKQWVCNFTTIRMVVALILCLLLLGGVSYSIEAAAGRINIATREVINYKCTTVIEGRCVDDQDCTTLCRLEKYLSGICEPNDKDEEPLGLCCCLN</sequence>